<keyword evidence="2" id="KW-1185">Reference proteome</keyword>
<dbReference type="Proteomes" id="UP001140066">
    <property type="component" value="Unassembled WGS sequence"/>
</dbReference>
<organism evidence="1 2">
    <name type="scientific">Coemansia linderi</name>
    <dbReference type="NCBI Taxonomy" id="2663919"/>
    <lineage>
        <taxon>Eukaryota</taxon>
        <taxon>Fungi</taxon>
        <taxon>Fungi incertae sedis</taxon>
        <taxon>Zoopagomycota</taxon>
        <taxon>Kickxellomycotina</taxon>
        <taxon>Kickxellomycetes</taxon>
        <taxon>Kickxellales</taxon>
        <taxon>Kickxellaceae</taxon>
        <taxon>Coemansia</taxon>
    </lineage>
</organism>
<feature type="non-terminal residue" evidence="1">
    <location>
        <position position="1"/>
    </location>
</feature>
<evidence type="ECO:0000313" key="1">
    <source>
        <dbReference type="EMBL" id="KAJ2766660.1"/>
    </source>
</evidence>
<protein>
    <submittedName>
        <fullName evidence="1">Uncharacterized protein</fullName>
    </submittedName>
</protein>
<reference evidence="1" key="1">
    <citation type="submission" date="2022-07" db="EMBL/GenBank/DDBJ databases">
        <title>Phylogenomic reconstructions and comparative analyses of Kickxellomycotina fungi.</title>
        <authorList>
            <person name="Reynolds N.K."/>
            <person name="Stajich J.E."/>
            <person name="Barry K."/>
            <person name="Grigoriev I.V."/>
            <person name="Crous P."/>
            <person name="Smith M.E."/>
        </authorList>
    </citation>
    <scope>NUCLEOTIDE SEQUENCE</scope>
    <source>
        <strain evidence="1">BCRC 34191</strain>
    </source>
</reference>
<sequence>LSEIPSNAKAFLSSEYLSALHEKYPIANSNFRQLNVPDVHYYDDLTDEESDDSDDNFFRSCPRCGYDCIYGGCGYYDTDTDSSDSESEEDNIGFEQMNAKAKFARRVAIVAVHIAALCPNFKHVVLPLEMREAFSRNATVAMAGRPFLPHVNTLSRLVYPQ</sequence>
<evidence type="ECO:0000313" key="2">
    <source>
        <dbReference type="Proteomes" id="UP001140066"/>
    </source>
</evidence>
<gene>
    <name evidence="1" type="ORF">GGI18_005958</name>
</gene>
<proteinExistence type="predicted"/>
<name>A0ACC1JSX3_9FUNG</name>
<dbReference type="EMBL" id="JANBUK010003643">
    <property type="protein sequence ID" value="KAJ2766660.1"/>
    <property type="molecule type" value="Genomic_DNA"/>
</dbReference>
<accession>A0ACC1JSX3</accession>
<comment type="caution">
    <text evidence="1">The sequence shown here is derived from an EMBL/GenBank/DDBJ whole genome shotgun (WGS) entry which is preliminary data.</text>
</comment>